<name>A0ABQ9G7N4_9NEOP</name>
<feature type="compositionally biased region" description="Basic and acidic residues" evidence="1">
    <location>
        <begin position="53"/>
        <end position="86"/>
    </location>
</feature>
<evidence type="ECO:0000256" key="1">
    <source>
        <dbReference type="SAM" id="MobiDB-lite"/>
    </source>
</evidence>
<proteinExistence type="predicted"/>
<comment type="caution">
    <text evidence="2">The sequence shown here is derived from an EMBL/GenBank/DDBJ whole genome shotgun (WGS) entry which is preliminary data.</text>
</comment>
<evidence type="ECO:0000313" key="2">
    <source>
        <dbReference type="EMBL" id="KAJ8867031.1"/>
    </source>
</evidence>
<protein>
    <submittedName>
        <fullName evidence="2">Uncharacterized protein</fullName>
    </submittedName>
</protein>
<evidence type="ECO:0000313" key="3">
    <source>
        <dbReference type="Proteomes" id="UP001159363"/>
    </source>
</evidence>
<keyword evidence="3" id="KW-1185">Reference proteome</keyword>
<gene>
    <name evidence="2" type="ORF">PR048_032893</name>
</gene>
<organism evidence="2 3">
    <name type="scientific">Dryococelus australis</name>
    <dbReference type="NCBI Taxonomy" id="614101"/>
    <lineage>
        <taxon>Eukaryota</taxon>
        <taxon>Metazoa</taxon>
        <taxon>Ecdysozoa</taxon>
        <taxon>Arthropoda</taxon>
        <taxon>Hexapoda</taxon>
        <taxon>Insecta</taxon>
        <taxon>Pterygota</taxon>
        <taxon>Neoptera</taxon>
        <taxon>Polyneoptera</taxon>
        <taxon>Phasmatodea</taxon>
        <taxon>Verophasmatodea</taxon>
        <taxon>Anareolatae</taxon>
        <taxon>Phasmatidae</taxon>
        <taxon>Eurycanthinae</taxon>
        <taxon>Dryococelus</taxon>
    </lineage>
</organism>
<accession>A0ABQ9G7N4</accession>
<dbReference type="Proteomes" id="UP001159363">
    <property type="component" value="Chromosome 15"/>
</dbReference>
<dbReference type="EMBL" id="JARBHB010000016">
    <property type="protein sequence ID" value="KAJ8867031.1"/>
    <property type="molecule type" value="Genomic_DNA"/>
</dbReference>
<feature type="region of interest" description="Disordered" evidence="1">
    <location>
        <begin position="50"/>
        <end position="86"/>
    </location>
</feature>
<reference evidence="2 3" key="1">
    <citation type="submission" date="2023-02" db="EMBL/GenBank/DDBJ databases">
        <title>LHISI_Scaffold_Assembly.</title>
        <authorList>
            <person name="Stuart O.P."/>
            <person name="Cleave R."/>
            <person name="Magrath M.J.L."/>
            <person name="Mikheyev A.S."/>
        </authorList>
    </citation>
    <scope>NUCLEOTIDE SEQUENCE [LARGE SCALE GENOMIC DNA]</scope>
    <source>
        <strain evidence="2">Daus_M_001</strain>
        <tissue evidence="2">Leg muscle</tissue>
    </source>
</reference>
<sequence length="277" mass="31244">MECSSEEGSPLIAGLVMRHNTFDNLITSRLTYGFGAASFYTRDVLCSSTTEIESEKEKGGGRARESEWAGEPGGERKREKESRVSKIGSKIDTENYCTIRVQSWNGDRDEVHFEPPNLAVQNLDPRSAAIVNKCSMHASYAPCQRVNITDMHSGYLIATFLLLKAVHDKPSPKRNEASISSDVIHLSRRMYRPQLCHRELDKLHRIVDGKRSGWGKREISEKTRRPAASSGMILWKLTWWRTAEAVHDAPGCSPAPLVNKMTSCEKGFFSKVMEQRR</sequence>